<evidence type="ECO:0000313" key="3">
    <source>
        <dbReference type="Proteomes" id="UP001235966"/>
    </source>
</evidence>
<dbReference type="RefSeq" id="WP_278059752.1">
    <property type="nucleotide sequence ID" value="NZ_CP121247.1"/>
</dbReference>
<comment type="caution">
    <text evidence="2">The sequence shown here is derived from an EMBL/GenBank/DDBJ whole genome shotgun (WGS) entry which is preliminary data.</text>
</comment>
<keyword evidence="3" id="KW-1185">Reference proteome</keyword>
<accession>A0ABT9ND00</accession>
<dbReference type="Pfam" id="PF12706">
    <property type="entry name" value="Lactamase_B_2"/>
    <property type="match status" value="1"/>
</dbReference>
<dbReference type="PANTHER" id="PTHR46018">
    <property type="entry name" value="ZINC PHOSPHODIESTERASE ELAC PROTEIN 1"/>
    <property type="match status" value="1"/>
</dbReference>
<dbReference type="SUPFAM" id="SSF56281">
    <property type="entry name" value="Metallo-hydrolase/oxidoreductase"/>
    <property type="match status" value="1"/>
</dbReference>
<organism evidence="2 3">
    <name type="scientific">Arcanobacterium wilhelmae</name>
    <dbReference type="NCBI Taxonomy" id="1803177"/>
    <lineage>
        <taxon>Bacteria</taxon>
        <taxon>Bacillati</taxon>
        <taxon>Actinomycetota</taxon>
        <taxon>Actinomycetes</taxon>
        <taxon>Actinomycetales</taxon>
        <taxon>Actinomycetaceae</taxon>
        <taxon>Arcanobacterium</taxon>
    </lineage>
</organism>
<dbReference type="InterPro" id="IPR001279">
    <property type="entry name" value="Metallo-B-lactamas"/>
</dbReference>
<name>A0ABT9ND00_9ACTO</name>
<dbReference type="Gene3D" id="3.60.15.10">
    <property type="entry name" value="Ribonuclease Z/Hydroxyacylglutathione hydrolase-like"/>
    <property type="match status" value="1"/>
</dbReference>
<dbReference type="EMBL" id="JAUSQW010000001">
    <property type="protein sequence ID" value="MDP9801589.1"/>
    <property type="molecule type" value="Genomic_DNA"/>
</dbReference>
<protein>
    <submittedName>
        <fullName evidence="2">Ribonuclease BN (tRNA processing enzyme)</fullName>
    </submittedName>
</protein>
<sequence>MKLTVIGCSGSMSGPTSAASSYLVRGQGGGSILLDLGAGTIGNLQNHIDPLSLDAIVLSHLHADHCADLAAMHVYRRWHPAAPGTPIPVYAPADAGARLQQLADDSACEDYSPEFDFHVVAPGDTVSIAGLDLAFSAAWHTVPAVSIRVEDRVGGGRALYTGDSDLNDELVAAASEADFVLAEAAFEEGRDTVRGVHMTGIRAGQLASRAADVGARFTENGTLVLTHLQPWTSVEKALADARSAFGGEVSVARPDAEYEI</sequence>
<dbReference type="Proteomes" id="UP001235966">
    <property type="component" value="Unassembled WGS sequence"/>
</dbReference>
<proteinExistence type="predicted"/>
<gene>
    <name evidence="2" type="ORF">J2S49_001665</name>
</gene>
<dbReference type="CDD" id="cd07716">
    <property type="entry name" value="RNaseZ_short-form-like_MBL-fold"/>
    <property type="match status" value="1"/>
</dbReference>
<feature type="domain" description="Metallo-beta-lactamase" evidence="1">
    <location>
        <begin position="18"/>
        <end position="201"/>
    </location>
</feature>
<evidence type="ECO:0000259" key="1">
    <source>
        <dbReference type="SMART" id="SM00849"/>
    </source>
</evidence>
<dbReference type="PANTHER" id="PTHR46018:SF4">
    <property type="entry name" value="METALLO-HYDROLASE YHFI-RELATED"/>
    <property type="match status" value="1"/>
</dbReference>
<dbReference type="InterPro" id="IPR036866">
    <property type="entry name" value="RibonucZ/Hydroxyglut_hydro"/>
</dbReference>
<dbReference type="SMART" id="SM00849">
    <property type="entry name" value="Lactamase_B"/>
    <property type="match status" value="1"/>
</dbReference>
<evidence type="ECO:0000313" key="2">
    <source>
        <dbReference type="EMBL" id="MDP9801589.1"/>
    </source>
</evidence>
<reference evidence="2 3" key="1">
    <citation type="submission" date="2023-07" db="EMBL/GenBank/DDBJ databases">
        <title>Sequencing the genomes of 1000 actinobacteria strains.</title>
        <authorList>
            <person name="Klenk H.-P."/>
        </authorList>
    </citation>
    <scope>NUCLEOTIDE SEQUENCE [LARGE SCALE GENOMIC DNA]</scope>
    <source>
        <strain evidence="2 3">DSM 102162</strain>
    </source>
</reference>